<comment type="similarity">
    <text evidence="7">Belongs to the YfgM family.</text>
</comment>
<evidence type="ECO:0000256" key="8">
    <source>
        <dbReference type="ARBA" id="ARBA00024235"/>
    </source>
</evidence>
<dbReference type="GO" id="GO:0005886">
    <property type="term" value="C:plasma membrane"/>
    <property type="evidence" value="ECO:0007669"/>
    <property type="project" value="UniProtKB-SubCell"/>
</dbReference>
<keyword evidence="2" id="KW-1003">Cell membrane</keyword>
<dbReference type="InterPro" id="IPR018704">
    <property type="entry name" value="SecYEG/CpoB_TPR"/>
</dbReference>
<dbReference type="AlphaFoldDB" id="E5Y4F4"/>
<evidence type="ECO:0000313" key="11">
    <source>
        <dbReference type="EMBL" id="EFV45117.1"/>
    </source>
</evidence>
<evidence type="ECO:0000256" key="4">
    <source>
        <dbReference type="ARBA" id="ARBA00022989"/>
    </source>
</evidence>
<dbReference type="EMBL" id="ADCP02000001">
    <property type="protein sequence ID" value="EFV45117.1"/>
    <property type="molecule type" value="Genomic_DNA"/>
</dbReference>
<dbReference type="GeneID" id="78086206"/>
<feature type="transmembrane region" description="Helical" evidence="9">
    <location>
        <begin position="41"/>
        <end position="59"/>
    </location>
</feature>
<name>E5Y4F4_BILW3</name>
<dbReference type="Gene3D" id="1.25.40.10">
    <property type="entry name" value="Tetratricopeptide repeat domain"/>
    <property type="match status" value="1"/>
</dbReference>
<dbReference type="SUPFAM" id="SSF48452">
    <property type="entry name" value="TPR-like"/>
    <property type="match status" value="1"/>
</dbReference>
<reference evidence="11 12" key="1">
    <citation type="submission" date="2010-10" db="EMBL/GenBank/DDBJ databases">
        <authorList>
            <consortium name="The Broad Institute Genome Sequencing Platform"/>
            <person name="Ward D."/>
            <person name="Earl A."/>
            <person name="Feldgarden M."/>
            <person name="Young S.K."/>
            <person name="Gargeya S."/>
            <person name="Zeng Q."/>
            <person name="Alvarado L."/>
            <person name="Berlin A."/>
            <person name="Bochicchio J."/>
            <person name="Chapman S.B."/>
            <person name="Chen Z."/>
            <person name="Freedman E."/>
            <person name="Gellesch M."/>
            <person name="Goldberg J."/>
            <person name="Griggs A."/>
            <person name="Gujja S."/>
            <person name="Heilman E."/>
            <person name="Heiman D."/>
            <person name="Howarth C."/>
            <person name="Mehta T."/>
            <person name="Neiman D."/>
            <person name="Pearson M."/>
            <person name="Roberts A."/>
            <person name="Saif S."/>
            <person name="Shea T."/>
            <person name="Shenoy N."/>
            <person name="Sisk P."/>
            <person name="Stolte C."/>
            <person name="Sykes S."/>
            <person name="White J."/>
            <person name="Yandava C."/>
            <person name="Allen-Vercoe E."/>
            <person name="Sibley C."/>
            <person name="Ambrose C.E."/>
            <person name="Strauss J."/>
            <person name="Daigneault M."/>
            <person name="Haas B."/>
            <person name="Nusbaum C."/>
            <person name="Birren B."/>
        </authorList>
    </citation>
    <scope>NUCLEOTIDE SEQUENCE [LARGE SCALE GENOMIC DNA]</scope>
    <source>
        <strain evidence="11 12">3_1_6</strain>
    </source>
</reference>
<comment type="subcellular location">
    <subcellularLocation>
        <location evidence="1">Cell membrane</location>
        <topology evidence="1">Single-pass type II membrane protein</topology>
    </subcellularLocation>
</comment>
<evidence type="ECO:0000256" key="9">
    <source>
        <dbReference type="SAM" id="Phobius"/>
    </source>
</evidence>
<keyword evidence="3 9" id="KW-0812">Transmembrane</keyword>
<dbReference type="RefSeq" id="WP_005025876.1">
    <property type="nucleotide sequence ID" value="NZ_KE150238.1"/>
</dbReference>
<dbReference type="PANTHER" id="PTHR38035">
    <property type="entry name" value="UPF0070 PROTEIN YFGM"/>
    <property type="match status" value="1"/>
</dbReference>
<accession>E5Y4F4</accession>
<dbReference type="HOGENOM" id="CLU_104541_0_0_7"/>
<dbReference type="InterPro" id="IPR026039">
    <property type="entry name" value="YfgM"/>
</dbReference>
<evidence type="ECO:0000256" key="6">
    <source>
        <dbReference type="ARBA" id="ARBA00023186"/>
    </source>
</evidence>
<evidence type="ECO:0000313" key="12">
    <source>
        <dbReference type="Proteomes" id="UP000006034"/>
    </source>
</evidence>
<dbReference type="Proteomes" id="UP000006034">
    <property type="component" value="Unassembled WGS sequence"/>
</dbReference>
<evidence type="ECO:0000256" key="1">
    <source>
        <dbReference type="ARBA" id="ARBA00004401"/>
    </source>
</evidence>
<dbReference type="GO" id="GO:0044877">
    <property type="term" value="F:protein-containing complex binding"/>
    <property type="evidence" value="ECO:0007669"/>
    <property type="project" value="InterPro"/>
</dbReference>
<reference evidence="11 12" key="2">
    <citation type="submission" date="2013-04" db="EMBL/GenBank/DDBJ databases">
        <title>The Genome Sequence of Bilophila wadsworthia 3_1_6.</title>
        <authorList>
            <consortium name="The Broad Institute Genomics Platform"/>
            <person name="Earl A."/>
            <person name="Ward D."/>
            <person name="Feldgarden M."/>
            <person name="Gevers D."/>
            <person name="Sibley C."/>
            <person name="Strauss J."/>
            <person name="Allen-Vercoe E."/>
            <person name="Walker B."/>
            <person name="Young S."/>
            <person name="Zeng Q."/>
            <person name="Gargeya S."/>
            <person name="Fitzgerald M."/>
            <person name="Haas B."/>
            <person name="Abouelleil A."/>
            <person name="Allen A.W."/>
            <person name="Alvarado L."/>
            <person name="Arachchi H.M."/>
            <person name="Berlin A.M."/>
            <person name="Chapman S.B."/>
            <person name="Gainer-Dewar J."/>
            <person name="Goldberg J."/>
            <person name="Griggs A."/>
            <person name="Gujja S."/>
            <person name="Hansen M."/>
            <person name="Howarth C."/>
            <person name="Imamovic A."/>
            <person name="Ireland A."/>
            <person name="Larimer J."/>
            <person name="McCowan C."/>
            <person name="Murphy C."/>
            <person name="Pearson M."/>
            <person name="Poon T.W."/>
            <person name="Priest M."/>
            <person name="Roberts A."/>
            <person name="Saif S."/>
            <person name="Shea T."/>
            <person name="Sisk P."/>
            <person name="Sykes S."/>
            <person name="Wortman J."/>
            <person name="Nusbaum C."/>
            <person name="Birren B."/>
        </authorList>
    </citation>
    <scope>NUCLEOTIDE SEQUENCE [LARGE SCALE GENOMIC DNA]</scope>
    <source>
        <strain evidence="11 12">3_1_6</strain>
    </source>
</reference>
<protein>
    <recommendedName>
        <fullName evidence="8">Ancillary SecYEG translocon subunit</fullName>
    </recommendedName>
</protein>
<dbReference type="eggNOG" id="COG4649">
    <property type="taxonomic scope" value="Bacteria"/>
</dbReference>
<dbReference type="InterPro" id="IPR011990">
    <property type="entry name" value="TPR-like_helical_dom_sf"/>
</dbReference>
<dbReference type="STRING" id="563192.HMPREF0179_01066"/>
<keyword evidence="6" id="KW-0143">Chaperone</keyword>
<evidence type="ECO:0000256" key="3">
    <source>
        <dbReference type="ARBA" id="ARBA00022692"/>
    </source>
</evidence>
<keyword evidence="4 9" id="KW-1133">Transmembrane helix</keyword>
<gene>
    <name evidence="11" type="ORF">HMPREF0179_01066</name>
</gene>
<keyword evidence="5 9" id="KW-0472">Membrane</keyword>
<organism evidence="11 12">
    <name type="scientific">Bilophila wadsworthia (strain 3_1_6)</name>
    <dbReference type="NCBI Taxonomy" id="563192"/>
    <lineage>
        <taxon>Bacteria</taxon>
        <taxon>Pseudomonadati</taxon>
        <taxon>Thermodesulfobacteriota</taxon>
        <taxon>Desulfovibrionia</taxon>
        <taxon>Desulfovibrionales</taxon>
        <taxon>Desulfovibrionaceae</taxon>
        <taxon>Bilophila</taxon>
    </lineage>
</organism>
<evidence type="ECO:0000256" key="5">
    <source>
        <dbReference type="ARBA" id="ARBA00023136"/>
    </source>
</evidence>
<feature type="domain" description="Ancillary SecYEG translocon subunit/Cell division coordinator CpoB TPR" evidence="10">
    <location>
        <begin position="36"/>
        <end position="223"/>
    </location>
</feature>
<proteinExistence type="inferred from homology"/>
<sequence>MADPLRPSGPQIPGSLMGEIQSEVAVEATPLLSFVLRNSRIIVTCIVLLVLVIAGVGGWQWHQTRVEREAHLELGRILVSTQGPERIAALETFLPAAPSAMKSGVQLEIATTALGLEQYGKAADAYAAVAAADPKGSIGMMAAINQADLLQRQGKYAEALAVFDSLEKSAPESLRPAILEGQAMSAELAGKLDRALAAYESIATSLGDAANNGYFQAKIAELKARMAS</sequence>
<dbReference type="PANTHER" id="PTHR38035:SF1">
    <property type="entry name" value="ANCILLARY SECYEG TRANSLOCON SUBUNIT"/>
    <property type="match status" value="1"/>
</dbReference>
<comment type="caution">
    <text evidence="11">The sequence shown here is derived from an EMBL/GenBank/DDBJ whole genome shotgun (WGS) entry which is preliminary data.</text>
</comment>
<evidence type="ECO:0000256" key="2">
    <source>
        <dbReference type="ARBA" id="ARBA00022475"/>
    </source>
</evidence>
<evidence type="ECO:0000256" key="7">
    <source>
        <dbReference type="ARBA" id="ARBA00024197"/>
    </source>
</evidence>
<dbReference type="Pfam" id="PF09976">
    <property type="entry name" value="TPR_21"/>
    <property type="match status" value="1"/>
</dbReference>
<evidence type="ECO:0000259" key="10">
    <source>
        <dbReference type="Pfam" id="PF09976"/>
    </source>
</evidence>
<keyword evidence="12" id="KW-1185">Reference proteome</keyword>